<dbReference type="CDD" id="cd00082">
    <property type="entry name" value="HisKA"/>
    <property type="match status" value="1"/>
</dbReference>
<evidence type="ECO:0000256" key="1">
    <source>
        <dbReference type="ARBA" id="ARBA00000085"/>
    </source>
</evidence>
<gene>
    <name evidence="13" type="ORF">H8923_08280</name>
</gene>
<comment type="subcellular location">
    <subcellularLocation>
        <location evidence="2">Membrane</location>
        <topology evidence="2">Multi-pass membrane protein</topology>
    </subcellularLocation>
</comment>
<reference evidence="13 14" key="1">
    <citation type="submission" date="2020-08" db="EMBL/GenBank/DDBJ databases">
        <authorList>
            <person name="Liu C."/>
            <person name="Sun Q."/>
        </authorList>
    </citation>
    <scope>NUCLEOTIDE SEQUENCE [LARGE SCALE GENOMIC DNA]</scope>
    <source>
        <strain evidence="13 14">NSJ-18</strain>
    </source>
</reference>
<feature type="domain" description="Histidine kinase" evidence="12">
    <location>
        <begin position="239"/>
        <end position="454"/>
    </location>
</feature>
<dbReference type="GO" id="GO:0016301">
    <property type="term" value="F:kinase activity"/>
    <property type="evidence" value="ECO:0007669"/>
    <property type="project" value="UniProtKB-KW"/>
</dbReference>
<evidence type="ECO:0000256" key="6">
    <source>
        <dbReference type="ARBA" id="ARBA00022692"/>
    </source>
</evidence>
<feature type="transmembrane region" description="Helical" evidence="11">
    <location>
        <begin position="12"/>
        <end position="33"/>
    </location>
</feature>
<dbReference type="SMART" id="SM00387">
    <property type="entry name" value="HATPase_c"/>
    <property type="match status" value="1"/>
</dbReference>
<keyword evidence="8 11" id="KW-1133">Transmembrane helix</keyword>
<keyword evidence="7 13" id="KW-0418">Kinase</keyword>
<keyword evidence="6 11" id="KW-0812">Transmembrane</keyword>
<keyword evidence="5" id="KW-0808">Transferase</keyword>
<dbReference type="InterPro" id="IPR036097">
    <property type="entry name" value="HisK_dim/P_sf"/>
</dbReference>
<sequence>MDMKRGRSLYTIFLKYLIIFCVLSIILIFSLIITVNTAINFNIIKPANYVQNQVENLKIEVERGSQLDEDKIPYPSKYAFFNNENEIVKTNLDEEELKEVNKYLDGERGNSKFFYTKIPFNSGICIIRYDIKAHFTSKFWNDLIPYPEILLISIFLIGFILTACIIAIKFEKKLKKELYPLKASTEKIMNQDLDFEVIPSDVKEFNEVLTSISNMKTALKKSLKEQWHIEQEKENQISALAHDIKTPITIIKGNAELLNESDLCEEDKEFAKYIINNADKIEKYISTLIDISKSGMGECKLNENINTDIIIDELKGELNMICSLKDIKIITSLNYKSKFFVSNKDLLKRAIINIMLNAVDYSPEKSEIEFIVNENEEMLEFTIRDSGKGFTENGLRNATNQFFMEASERKVGKHYGMGLYIAESVARMHGGFVVIKNREYKTGAEVSLAINIKS</sequence>
<evidence type="ECO:0000256" key="8">
    <source>
        <dbReference type="ARBA" id="ARBA00022989"/>
    </source>
</evidence>
<dbReference type="SUPFAM" id="SSF47384">
    <property type="entry name" value="Homodimeric domain of signal transducing histidine kinase"/>
    <property type="match status" value="1"/>
</dbReference>
<evidence type="ECO:0000256" key="5">
    <source>
        <dbReference type="ARBA" id="ARBA00022679"/>
    </source>
</evidence>
<evidence type="ECO:0000256" key="9">
    <source>
        <dbReference type="ARBA" id="ARBA00023012"/>
    </source>
</evidence>
<evidence type="ECO:0000256" key="2">
    <source>
        <dbReference type="ARBA" id="ARBA00004141"/>
    </source>
</evidence>
<dbReference type="Gene3D" id="3.30.565.10">
    <property type="entry name" value="Histidine kinase-like ATPase, C-terminal domain"/>
    <property type="match status" value="1"/>
</dbReference>
<dbReference type="EMBL" id="JACRWE010000003">
    <property type="protein sequence ID" value="MBC5996755.1"/>
    <property type="molecule type" value="Genomic_DNA"/>
</dbReference>
<dbReference type="EC" id="2.7.13.3" evidence="3"/>
<dbReference type="InterPro" id="IPR008358">
    <property type="entry name" value="Sig_transdc_His_kin/Pase_MprB"/>
</dbReference>
<dbReference type="InterPro" id="IPR005467">
    <property type="entry name" value="His_kinase_dom"/>
</dbReference>
<accession>A0ABR7JPH9</accession>
<evidence type="ECO:0000256" key="7">
    <source>
        <dbReference type="ARBA" id="ARBA00022777"/>
    </source>
</evidence>
<dbReference type="PROSITE" id="PS50109">
    <property type="entry name" value="HIS_KIN"/>
    <property type="match status" value="1"/>
</dbReference>
<dbReference type="PANTHER" id="PTHR45528:SF8">
    <property type="entry name" value="HISTIDINE KINASE"/>
    <property type="match status" value="1"/>
</dbReference>
<comment type="catalytic activity">
    <reaction evidence="1">
        <text>ATP + protein L-histidine = ADP + protein N-phospho-L-histidine.</text>
        <dbReference type="EC" id="2.7.13.3"/>
    </reaction>
</comment>
<dbReference type="PANTHER" id="PTHR45528">
    <property type="entry name" value="SENSOR HISTIDINE KINASE CPXA"/>
    <property type="match status" value="1"/>
</dbReference>
<evidence type="ECO:0000256" key="10">
    <source>
        <dbReference type="ARBA" id="ARBA00023136"/>
    </source>
</evidence>
<dbReference type="InterPro" id="IPR050398">
    <property type="entry name" value="HssS/ArlS-like"/>
</dbReference>
<dbReference type="RefSeq" id="WP_172976703.1">
    <property type="nucleotide sequence ID" value="NZ_JACRWE010000003.1"/>
</dbReference>
<evidence type="ECO:0000259" key="12">
    <source>
        <dbReference type="PROSITE" id="PS50109"/>
    </source>
</evidence>
<dbReference type="Proteomes" id="UP000609849">
    <property type="component" value="Unassembled WGS sequence"/>
</dbReference>
<proteinExistence type="predicted"/>
<dbReference type="InterPro" id="IPR003661">
    <property type="entry name" value="HisK_dim/P_dom"/>
</dbReference>
<organism evidence="13 14">
    <name type="scientific">Romboutsia faecis</name>
    <dbReference type="NCBI Taxonomy" id="2764597"/>
    <lineage>
        <taxon>Bacteria</taxon>
        <taxon>Bacillati</taxon>
        <taxon>Bacillota</taxon>
        <taxon>Clostridia</taxon>
        <taxon>Peptostreptococcales</taxon>
        <taxon>Peptostreptococcaceae</taxon>
        <taxon>Romboutsia</taxon>
    </lineage>
</organism>
<evidence type="ECO:0000256" key="4">
    <source>
        <dbReference type="ARBA" id="ARBA00022553"/>
    </source>
</evidence>
<protein>
    <recommendedName>
        <fullName evidence="3">histidine kinase</fullName>
        <ecNumber evidence="3">2.7.13.3</ecNumber>
    </recommendedName>
</protein>
<dbReference type="PRINTS" id="PR01780">
    <property type="entry name" value="LANTIREGPROT"/>
</dbReference>
<keyword evidence="14" id="KW-1185">Reference proteome</keyword>
<dbReference type="InterPro" id="IPR036890">
    <property type="entry name" value="HATPase_C_sf"/>
</dbReference>
<keyword evidence="4" id="KW-0597">Phosphoprotein</keyword>
<evidence type="ECO:0000256" key="11">
    <source>
        <dbReference type="SAM" id="Phobius"/>
    </source>
</evidence>
<evidence type="ECO:0000256" key="3">
    <source>
        <dbReference type="ARBA" id="ARBA00012438"/>
    </source>
</evidence>
<dbReference type="SUPFAM" id="SSF55874">
    <property type="entry name" value="ATPase domain of HSP90 chaperone/DNA topoisomerase II/histidine kinase"/>
    <property type="match status" value="1"/>
</dbReference>
<comment type="caution">
    <text evidence="13">The sequence shown here is derived from an EMBL/GenBank/DDBJ whole genome shotgun (WGS) entry which is preliminary data.</text>
</comment>
<dbReference type="Gene3D" id="1.10.287.130">
    <property type="match status" value="1"/>
</dbReference>
<evidence type="ECO:0000313" key="14">
    <source>
        <dbReference type="Proteomes" id="UP000609849"/>
    </source>
</evidence>
<keyword evidence="9" id="KW-0902">Two-component regulatory system</keyword>
<dbReference type="Pfam" id="PF00512">
    <property type="entry name" value="HisKA"/>
    <property type="match status" value="1"/>
</dbReference>
<name>A0ABR7JPH9_9FIRM</name>
<keyword evidence="10 11" id="KW-0472">Membrane</keyword>
<dbReference type="SMART" id="SM00388">
    <property type="entry name" value="HisKA"/>
    <property type="match status" value="1"/>
</dbReference>
<dbReference type="Pfam" id="PF02518">
    <property type="entry name" value="HATPase_c"/>
    <property type="match status" value="1"/>
</dbReference>
<evidence type="ECO:0000313" key="13">
    <source>
        <dbReference type="EMBL" id="MBC5996755.1"/>
    </source>
</evidence>
<dbReference type="InterPro" id="IPR003594">
    <property type="entry name" value="HATPase_dom"/>
</dbReference>
<feature type="transmembrane region" description="Helical" evidence="11">
    <location>
        <begin position="149"/>
        <end position="168"/>
    </location>
</feature>